<evidence type="ECO:0000256" key="2">
    <source>
        <dbReference type="ARBA" id="ARBA00022714"/>
    </source>
</evidence>
<dbReference type="Proteomes" id="UP000095488">
    <property type="component" value="Unassembled WGS sequence"/>
</dbReference>
<dbReference type="InterPro" id="IPR007419">
    <property type="entry name" value="BFD-like_2Fe2S-bd_dom"/>
</dbReference>
<keyword evidence="1" id="KW-0813">Transport</keyword>
<evidence type="ECO:0000313" key="11">
    <source>
        <dbReference type="Proteomes" id="UP000095488"/>
    </source>
</evidence>
<protein>
    <recommendedName>
        <fullName evidence="7">Bacterioferritin-associated ferredoxin</fullName>
    </recommendedName>
</protein>
<evidence type="ECO:0000256" key="8">
    <source>
        <dbReference type="ARBA" id="ARBA00046332"/>
    </source>
</evidence>
<dbReference type="InterPro" id="IPR041854">
    <property type="entry name" value="BFD-like_2Fe2S-bd_dom_sf"/>
</dbReference>
<keyword evidence="5" id="KW-0408">Iron</keyword>
<proteinExistence type="inferred from homology"/>
<evidence type="ECO:0000256" key="7">
    <source>
        <dbReference type="ARBA" id="ARBA00039386"/>
    </source>
</evidence>
<dbReference type="PANTHER" id="PTHR37424">
    <property type="entry name" value="BACTERIOFERRITIN-ASSOCIATED FERREDOXIN"/>
    <property type="match status" value="1"/>
</dbReference>
<dbReference type="PANTHER" id="PTHR37424:SF1">
    <property type="entry name" value="BACTERIOFERRITIN-ASSOCIATED FERREDOXIN"/>
    <property type="match status" value="1"/>
</dbReference>
<dbReference type="Pfam" id="PF04324">
    <property type="entry name" value="Fer2_BFD"/>
    <property type="match status" value="1"/>
</dbReference>
<evidence type="ECO:0000256" key="3">
    <source>
        <dbReference type="ARBA" id="ARBA00022723"/>
    </source>
</evidence>
<reference evidence="10 11" key="1">
    <citation type="submission" date="2015-09" db="EMBL/GenBank/DDBJ databases">
        <authorList>
            <consortium name="Pathogen Informatics"/>
        </authorList>
    </citation>
    <scope>NUCLEOTIDE SEQUENCE [LARGE SCALE GENOMIC DNA]</scope>
    <source>
        <strain evidence="10 11">2789STDY5834858</strain>
    </source>
</reference>
<keyword evidence="3" id="KW-0479">Metal-binding</keyword>
<dbReference type="Gene3D" id="1.10.10.1100">
    <property type="entry name" value="BFD-like [2Fe-2S]-binding domain"/>
    <property type="match status" value="1"/>
</dbReference>
<keyword evidence="6" id="KW-0411">Iron-sulfur</keyword>
<evidence type="ECO:0000256" key="4">
    <source>
        <dbReference type="ARBA" id="ARBA00022982"/>
    </source>
</evidence>
<feature type="domain" description="BFD-like [2Fe-2S]-binding" evidence="9">
    <location>
        <begin position="5"/>
        <end position="52"/>
    </location>
</feature>
<comment type="similarity">
    <text evidence="8">Belongs to the Bfd family.</text>
</comment>
<sequence>MSREVCTCLGISEDDIKKAIKDGATTVEAVEEATGAGSVCGGCKDDIQDIIDKNK</sequence>
<gene>
    <name evidence="10" type="ORF">ERS852473_00735</name>
</gene>
<evidence type="ECO:0000256" key="6">
    <source>
        <dbReference type="ARBA" id="ARBA00023014"/>
    </source>
</evidence>
<organism evidence="10 11">
    <name type="scientific">Sarcina ventriculi</name>
    <name type="common">Clostridium ventriculi</name>
    <dbReference type="NCBI Taxonomy" id="1267"/>
    <lineage>
        <taxon>Bacteria</taxon>
        <taxon>Bacillati</taxon>
        <taxon>Bacillota</taxon>
        <taxon>Clostridia</taxon>
        <taxon>Eubacteriales</taxon>
        <taxon>Clostridiaceae</taxon>
        <taxon>Sarcina</taxon>
    </lineage>
</organism>
<comment type="caution">
    <text evidence="10">The sequence shown here is derived from an EMBL/GenBank/DDBJ whole genome shotgun (WGS) entry which is preliminary data.</text>
</comment>
<dbReference type="InterPro" id="IPR052371">
    <property type="entry name" value="BFD-associated_ferredoxin"/>
</dbReference>
<evidence type="ECO:0000256" key="1">
    <source>
        <dbReference type="ARBA" id="ARBA00022448"/>
    </source>
</evidence>
<evidence type="ECO:0000313" key="10">
    <source>
        <dbReference type="EMBL" id="CUN64704.1"/>
    </source>
</evidence>
<keyword evidence="2" id="KW-0001">2Fe-2S</keyword>
<keyword evidence="11" id="KW-1185">Reference proteome</keyword>
<name>A0ABM9UNZ4_SARVE</name>
<evidence type="ECO:0000259" key="9">
    <source>
        <dbReference type="Pfam" id="PF04324"/>
    </source>
</evidence>
<dbReference type="EMBL" id="CYZR01000002">
    <property type="protein sequence ID" value="CUN64704.1"/>
    <property type="molecule type" value="Genomic_DNA"/>
</dbReference>
<dbReference type="RefSeq" id="WP_055257749.1">
    <property type="nucleotide sequence ID" value="NZ_CABIXL010000002.1"/>
</dbReference>
<accession>A0ABM9UNZ4</accession>
<evidence type="ECO:0000256" key="5">
    <source>
        <dbReference type="ARBA" id="ARBA00023004"/>
    </source>
</evidence>
<keyword evidence="4" id="KW-0249">Electron transport</keyword>